<evidence type="ECO:0000313" key="14">
    <source>
        <dbReference type="Proteomes" id="UP000004105"/>
    </source>
</evidence>
<reference evidence="13 14" key="1">
    <citation type="submission" date="2011-02" db="EMBL/GenBank/DDBJ databases">
        <authorList>
            <person name="Muzny D."/>
            <person name="Qin X."/>
            <person name="Deng J."/>
            <person name="Jiang H."/>
            <person name="Liu Y."/>
            <person name="Qu J."/>
            <person name="Song X.-Z."/>
            <person name="Zhang L."/>
            <person name="Thornton R."/>
            <person name="Coyle M."/>
            <person name="Francisco L."/>
            <person name="Jackson L."/>
            <person name="Javaid M."/>
            <person name="Korchina V."/>
            <person name="Kovar C."/>
            <person name="Mata R."/>
            <person name="Mathew T."/>
            <person name="Ngo R."/>
            <person name="Nguyen L."/>
            <person name="Nguyen N."/>
            <person name="Okwuonu G."/>
            <person name="Ongeri F."/>
            <person name="Pham C."/>
            <person name="Simmons D."/>
            <person name="Wilczek-Boney K."/>
            <person name="Hale W."/>
            <person name="Jakkamsetti A."/>
            <person name="Pham P."/>
            <person name="Ruth R."/>
            <person name="San Lucas F."/>
            <person name="Warren J."/>
            <person name="Zhang J."/>
            <person name="Zhao Z."/>
            <person name="Zhou C."/>
            <person name="Zhu D."/>
            <person name="Lee S."/>
            <person name="Bess C."/>
            <person name="Blankenburg K."/>
            <person name="Forbes L."/>
            <person name="Fu Q."/>
            <person name="Gubbala S."/>
            <person name="Hirani K."/>
            <person name="Jayaseelan J.C."/>
            <person name="Lara F."/>
            <person name="Munidasa M."/>
            <person name="Palculict T."/>
            <person name="Patil S."/>
            <person name="Pu L.-L."/>
            <person name="Saada N."/>
            <person name="Tang L."/>
            <person name="Weissenberger G."/>
            <person name="Zhu Y."/>
            <person name="Hemphill L."/>
            <person name="Shang Y."/>
            <person name="Youmans B."/>
            <person name="Ayvaz T."/>
            <person name="Ross M."/>
            <person name="Santibanez J."/>
            <person name="Aqrawi P."/>
            <person name="Gross S."/>
            <person name="Joshi V."/>
            <person name="Fowler G."/>
            <person name="Nazareth L."/>
            <person name="Reid J."/>
            <person name="Worley K."/>
            <person name="Petrosino J."/>
            <person name="Highlander S."/>
            <person name="Gibbs R."/>
        </authorList>
    </citation>
    <scope>NUCLEOTIDE SEQUENCE [LARGE SCALE GENOMIC DNA]</scope>
    <source>
        <strain evidence="13 14">ATCC BAA-1200</strain>
    </source>
</reference>
<dbReference type="GO" id="GO:0071972">
    <property type="term" value="F:peptidoglycan L,D-transpeptidase activity"/>
    <property type="evidence" value="ECO:0007669"/>
    <property type="project" value="TreeGrafter"/>
</dbReference>
<dbReference type="GO" id="GO:0008360">
    <property type="term" value="P:regulation of cell shape"/>
    <property type="evidence" value="ECO:0007669"/>
    <property type="project" value="UniProtKB-UniRule"/>
</dbReference>
<sequence length="349" mass="36424">MTFSHKTAAVAVSYRPFIALTEHNTMKKLGFALLTLSASAAFAATSVPDVSPVSEGTHVVINIPQQRLFLYSDGKLSKIYPVAVGKAMTQTNIGSHKIGAKAFNPTWHIPKSIQKELKNGITSVPPGPKNPLGPVFVRLGDPKLGLGIHGTNAPASVPGVRSHGCVRMKSPDALQFAKTVSTGSPADVIYQMAALNEDGAGNLWLAAFRDPYNKKNLDTAALRKSIAAWSKAKGKTVSAKQIDAVLKSRTGALHCISCGGTKSKISGELKSLAWISGSGSLSKAKAAAKAATPADDQILPEGSEIEIDADTDAGIRTLTPATALPPKNRAASQPEAPASDAAQGEDNLF</sequence>
<dbReference type="GO" id="GO:0018104">
    <property type="term" value="P:peptidoglycan-protein cross-linking"/>
    <property type="evidence" value="ECO:0007669"/>
    <property type="project" value="TreeGrafter"/>
</dbReference>
<feature type="active site" description="Nucleophile" evidence="9">
    <location>
        <position position="165"/>
    </location>
</feature>
<accession>F2B911</accession>
<dbReference type="InterPro" id="IPR005490">
    <property type="entry name" value="LD_TPept_cat_dom"/>
</dbReference>
<keyword evidence="4" id="KW-0808">Transferase</keyword>
<evidence type="ECO:0000256" key="6">
    <source>
        <dbReference type="ARBA" id="ARBA00022960"/>
    </source>
</evidence>
<evidence type="ECO:0000256" key="1">
    <source>
        <dbReference type="ARBA" id="ARBA00004752"/>
    </source>
</evidence>
<keyword evidence="7 9" id="KW-0573">Peptidoglycan synthesis</keyword>
<feature type="domain" description="L,D-TPase catalytic" evidence="12">
    <location>
        <begin position="57"/>
        <end position="189"/>
    </location>
</feature>
<dbReference type="Pfam" id="PF03734">
    <property type="entry name" value="YkuD"/>
    <property type="match status" value="1"/>
</dbReference>
<dbReference type="Gene3D" id="2.40.440.10">
    <property type="entry name" value="L,D-transpeptidase catalytic domain-like"/>
    <property type="match status" value="1"/>
</dbReference>
<feature type="active site" description="Proton donor/acceptor" evidence="9">
    <location>
        <position position="149"/>
    </location>
</feature>
<evidence type="ECO:0000256" key="2">
    <source>
        <dbReference type="ARBA" id="ARBA00005992"/>
    </source>
</evidence>
<dbReference type="GO" id="GO:0016757">
    <property type="term" value="F:glycosyltransferase activity"/>
    <property type="evidence" value="ECO:0007669"/>
    <property type="project" value="UniProtKB-KW"/>
</dbReference>
<keyword evidence="3" id="KW-0328">Glycosyltransferase</keyword>
<dbReference type="GO" id="GO:0005576">
    <property type="term" value="C:extracellular region"/>
    <property type="evidence" value="ECO:0007669"/>
    <property type="project" value="TreeGrafter"/>
</dbReference>
<evidence type="ECO:0000313" key="13">
    <source>
        <dbReference type="EMBL" id="EGF12015.1"/>
    </source>
</evidence>
<dbReference type="STRING" id="267212.GCA_001063965_00016"/>
<evidence type="ECO:0000256" key="4">
    <source>
        <dbReference type="ARBA" id="ARBA00022679"/>
    </source>
</evidence>
<evidence type="ECO:0000256" key="8">
    <source>
        <dbReference type="ARBA" id="ARBA00023316"/>
    </source>
</evidence>
<evidence type="ECO:0000259" key="12">
    <source>
        <dbReference type="PROSITE" id="PS52029"/>
    </source>
</evidence>
<dbReference type="InterPro" id="IPR050979">
    <property type="entry name" value="LD-transpeptidase"/>
</dbReference>
<comment type="pathway">
    <text evidence="1 9">Cell wall biogenesis; peptidoglycan biosynthesis.</text>
</comment>
<keyword evidence="6 9" id="KW-0133">Cell shape</keyword>
<evidence type="ECO:0000256" key="7">
    <source>
        <dbReference type="ARBA" id="ARBA00022984"/>
    </source>
</evidence>
<dbReference type="HOGENOM" id="CLU_072782_0_0_4"/>
<gene>
    <name evidence="13" type="ORF">HMPREF9123_0221</name>
</gene>
<keyword evidence="5" id="KW-0378">Hydrolase</keyword>
<feature type="chain" id="PRO_5003274063" evidence="11">
    <location>
        <begin position="44"/>
        <end position="349"/>
    </location>
</feature>
<protein>
    <submittedName>
        <fullName evidence="13">ErfK/YbiS/YcfS/YnhG family protein</fullName>
    </submittedName>
</protein>
<dbReference type="PANTHER" id="PTHR30582:SF24">
    <property type="entry name" value="L,D-TRANSPEPTIDASE ERFK_SRFK-RELATED"/>
    <property type="match status" value="1"/>
</dbReference>
<name>F2B911_9NEIS</name>
<keyword evidence="14" id="KW-1185">Reference proteome</keyword>
<organism evidence="13 14">
    <name type="scientific">Neisseria bacilliformis ATCC BAA-1200</name>
    <dbReference type="NCBI Taxonomy" id="888742"/>
    <lineage>
        <taxon>Bacteria</taxon>
        <taxon>Pseudomonadati</taxon>
        <taxon>Pseudomonadota</taxon>
        <taxon>Betaproteobacteria</taxon>
        <taxon>Neisseriales</taxon>
        <taxon>Neisseriaceae</taxon>
        <taxon>Neisseria</taxon>
    </lineage>
</organism>
<dbReference type="GO" id="GO:0071555">
    <property type="term" value="P:cell wall organization"/>
    <property type="evidence" value="ECO:0007669"/>
    <property type="project" value="UniProtKB-UniRule"/>
</dbReference>
<comment type="similarity">
    <text evidence="2">Belongs to the YkuD family.</text>
</comment>
<proteinExistence type="inferred from homology"/>
<feature type="signal peptide" evidence="11">
    <location>
        <begin position="1"/>
        <end position="43"/>
    </location>
</feature>
<evidence type="ECO:0000256" key="10">
    <source>
        <dbReference type="SAM" id="MobiDB-lite"/>
    </source>
</evidence>
<dbReference type="PANTHER" id="PTHR30582">
    <property type="entry name" value="L,D-TRANSPEPTIDASE"/>
    <property type="match status" value="1"/>
</dbReference>
<dbReference type="SUPFAM" id="SSF141523">
    <property type="entry name" value="L,D-transpeptidase catalytic domain-like"/>
    <property type="match status" value="1"/>
</dbReference>
<dbReference type="CDD" id="cd16913">
    <property type="entry name" value="YkuD_like"/>
    <property type="match status" value="1"/>
</dbReference>
<comment type="caution">
    <text evidence="13">The sequence shown here is derived from an EMBL/GenBank/DDBJ whole genome shotgun (WGS) entry which is preliminary data.</text>
</comment>
<dbReference type="PROSITE" id="PS52029">
    <property type="entry name" value="LD_TPASE"/>
    <property type="match status" value="1"/>
</dbReference>
<feature type="region of interest" description="Disordered" evidence="10">
    <location>
        <begin position="310"/>
        <end position="349"/>
    </location>
</feature>
<evidence type="ECO:0000256" key="9">
    <source>
        <dbReference type="PROSITE-ProRule" id="PRU01373"/>
    </source>
</evidence>
<dbReference type="InterPro" id="IPR038063">
    <property type="entry name" value="Transpep_catalytic_dom"/>
</dbReference>
<dbReference type="EMBL" id="AFAY01000004">
    <property type="protein sequence ID" value="EGF12015.1"/>
    <property type="molecule type" value="Genomic_DNA"/>
</dbReference>
<evidence type="ECO:0000256" key="3">
    <source>
        <dbReference type="ARBA" id="ARBA00022676"/>
    </source>
</evidence>
<dbReference type="UniPathway" id="UPA00219"/>
<dbReference type="Proteomes" id="UP000004105">
    <property type="component" value="Unassembled WGS sequence"/>
</dbReference>
<evidence type="ECO:0000256" key="5">
    <source>
        <dbReference type="ARBA" id="ARBA00022801"/>
    </source>
</evidence>
<evidence type="ECO:0000256" key="11">
    <source>
        <dbReference type="SAM" id="SignalP"/>
    </source>
</evidence>
<dbReference type="AlphaFoldDB" id="F2B911"/>
<keyword evidence="8 9" id="KW-0961">Cell wall biogenesis/degradation</keyword>
<keyword evidence="11" id="KW-0732">Signal</keyword>